<protein>
    <submittedName>
        <fullName evidence="2">Nuclear transport factor 2 family protein</fullName>
    </submittedName>
</protein>
<dbReference type="Proteomes" id="UP001371224">
    <property type="component" value="Unassembled WGS sequence"/>
</dbReference>
<proteinExistence type="predicted"/>
<dbReference type="InterPro" id="IPR037401">
    <property type="entry name" value="SnoaL-like"/>
</dbReference>
<dbReference type="InterPro" id="IPR032710">
    <property type="entry name" value="NTF2-like_dom_sf"/>
</dbReference>
<gene>
    <name evidence="2" type="ORF">WDU99_05705</name>
</gene>
<dbReference type="EMBL" id="JBBDGM010000004">
    <property type="protein sequence ID" value="MEJ1087807.1"/>
    <property type="molecule type" value="Genomic_DNA"/>
</dbReference>
<evidence type="ECO:0000313" key="2">
    <source>
        <dbReference type="EMBL" id="MEJ1087807.1"/>
    </source>
</evidence>
<comment type="caution">
    <text evidence="2">The sequence shown here is derived from an EMBL/GenBank/DDBJ whole genome shotgun (WGS) entry which is preliminary data.</text>
</comment>
<keyword evidence="3" id="KW-1185">Reference proteome</keyword>
<sequence length="146" mass="15789">MSADAGLRAAADRVEIAMLIARIAQHADFGTPEEYIACFTEDAMWELADSGGLPMSGGRVEGRDEILAGVHSRRADGIQGPGSHTRHDVSSIVVDVEGDIARSRSYFRYYTGTDAVPAIVALGMYSDAFVRGADGWQLRQRVITRS</sequence>
<evidence type="ECO:0000313" key="3">
    <source>
        <dbReference type="Proteomes" id="UP001371224"/>
    </source>
</evidence>
<dbReference type="Gene3D" id="3.10.450.50">
    <property type="match status" value="1"/>
</dbReference>
<organism evidence="2 3">
    <name type="scientific">Microbacterium bandirmense</name>
    <dbReference type="NCBI Taxonomy" id="3122050"/>
    <lineage>
        <taxon>Bacteria</taxon>
        <taxon>Bacillati</taxon>
        <taxon>Actinomycetota</taxon>
        <taxon>Actinomycetes</taxon>
        <taxon>Micrococcales</taxon>
        <taxon>Microbacteriaceae</taxon>
        <taxon>Microbacterium</taxon>
    </lineage>
</organism>
<name>A0ABU8LBU6_9MICO</name>
<reference evidence="2 3" key="1">
    <citation type="submission" date="2024-02" db="EMBL/GenBank/DDBJ databases">
        <authorList>
            <person name="Saticioglu I.B."/>
        </authorList>
    </citation>
    <scope>NUCLEOTIDE SEQUENCE [LARGE SCALE GENOMIC DNA]</scope>
    <source>
        <strain evidence="2 3">Mu-80</strain>
    </source>
</reference>
<evidence type="ECO:0000259" key="1">
    <source>
        <dbReference type="Pfam" id="PF13577"/>
    </source>
</evidence>
<feature type="domain" description="SnoaL-like" evidence="1">
    <location>
        <begin position="9"/>
        <end position="141"/>
    </location>
</feature>
<dbReference type="Pfam" id="PF13577">
    <property type="entry name" value="SnoaL_4"/>
    <property type="match status" value="1"/>
</dbReference>
<dbReference type="SUPFAM" id="SSF54427">
    <property type="entry name" value="NTF2-like"/>
    <property type="match status" value="1"/>
</dbReference>
<accession>A0ABU8LBU6</accession>
<dbReference type="CDD" id="cd00531">
    <property type="entry name" value="NTF2_like"/>
    <property type="match status" value="1"/>
</dbReference>
<dbReference type="RefSeq" id="WP_337331478.1">
    <property type="nucleotide sequence ID" value="NZ_JBBDGM010000004.1"/>
</dbReference>